<dbReference type="Proteomes" id="UP000694843">
    <property type="component" value="Unplaced"/>
</dbReference>
<dbReference type="GO" id="GO:0003735">
    <property type="term" value="F:structural constituent of ribosome"/>
    <property type="evidence" value="ECO:0007669"/>
    <property type="project" value="InterPro"/>
</dbReference>
<keyword evidence="5" id="KW-0496">Mitochondrion</keyword>
<dbReference type="SUPFAM" id="SSF47060">
    <property type="entry name" value="S15/NS1 RNA-binding domain"/>
    <property type="match status" value="1"/>
</dbReference>
<dbReference type="Pfam" id="PF00312">
    <property type="entry name" value="Ribosomal_S15"/>
    <property type="match status" value="1"/>
</dbReference>
<keyword evidence="6" id="KW-0687">Ribonucleoprotein</keyword>
<evidence type="ECO:0000256" key="7">
    <source>
        <dbReference type="ARBA" id="ARBA00035249"/>
    </source>
</evidence>
<proteinExistence type="inferred from homology"/>
<keyword evidence="4 10" id="KW-0689">Ribosomal protein</keyword>
<reference evidence="10" key="1">
    <citation type="submission" date="2025-08" db="UniProtKB">
        <authorList>
            <consortium name="RefSeq"/>
        </authorList>
    </citation>
    <scope>IDENTIFICATION</scope>
    <source>
        <tissue evidence="10">Whole organism</tissue>
    </source>
</reference>
<dbReference type="OMA" id="YGSMESK"/>
<dbReference type="KEGG" id="hazt:108677825"/>
<dbReference type="OrthoDB" id="441444at2759"/>
<dbReference type="GO" id="GO:0005763">
    <property type="term" value="C:mitochondrial small ribosomal subunit"/>
    <property type="evidence" value="ECO:0007669"/>
    <property type="project" value="TreeGrafter"/>
</dbReference>
<dbReference type="GO" id="GO:0003723">
    <property type="term" value="F:RNA binding"/>
    <property type="evidence" value="ECO:0007669"/>
    <property type="project" value="TreeGrafter"/>
</dbReference>
<dbReference type="InterPro" id="IPR000589">
    <property type="entry name" value="Ribosomal_uS15"/>
</dbReference>
<protein>
    <recommendedName>
        <fullName evidence="7">Small ribosomal subunit protein uS15m</fullName>
    </recommendedName>
    <alternativeName>
        <fullName evidence="8">28S ribosomal protein S15, mitochondrial</fullName>
    </alternativeName>
</protein>
<evidence type="ECO:0000256" key="6">
    <source>
        <dbReference type="ARBA" id="ARBA00023274"/>
    </source>
</evidence>
<keyword evidence="9" id="KW-1185">Reference proteome</keyword>
<evidence type="ECO:0000256" key="4">
    <source>
        <dbReference type="ARBA" id="ARBA00022980"/>
    </source>
</evidence>
<dbReference type="InterPro" id="IPR009068">
    <property type="entry name" value="uS15_NS1_RNA-bd_sf"/>
</dbReference>
<evidence type="ECO:0000313" key="10">
    <source>
        <dbReference type="RefSeq" id="XP_018021603.1"/>
    </source>
</evidence>
<evidence type="ECO:0000256" key="1">
    <source>
        <dbReference type="ARBA" id="ARBA00004173"/>
    </source>
</evidence>
<name>A0A8B7P6D3_HYAAZ</name>
<keyword evidence="3" id="KW-0809">Transit peptide</keyword>
<comment type="subcellular location">
    <subcellularLocation>
        <location evidence="1">Mitochondrion</location>
    </subcellularLocation>
</comment>
<dbReference type="GO" id="GO:0032543">
    <property type="term" value="P:mitochondrial translation"/>
    <property type="evidence" value="ECO:0007669"/>
    <property type="project" value="TreeGrafter"/>
</dbReference>
<dbReference type="CTD" id="37587"/>
<evidence type="ECO:0000256" key="3">
    <source>
        <dbReference type="ARBA" id="ARBA00022946"/>
    </source>
</evidence>
<comment type="similarity">
    <text evidence="2">Belongs to the universal ribosomal protein uS15 family.</text>
</comment>
<dbReference type="InterPro" id="IPR052137">
    <property type="entry name" value="uS15_ribosomal"/>
</dbReference>
<evidence type="ECO:0000313" key="9">
    <source>
        <dbReference type="Proteomes" id="UP000694843"/>
    </source>
</evidence>
<dbReference type="GeneID" id="108677825"/>
<evidence type="ECO:0000256" key="5">
    <source>
        <dbReference type="ARBA" id="ARBA00023128"/>
    </source>
</evidence>
<gene>
    <name evidence="10" type="primary">LOC108677825</name>
</gene>
<dbReference type="PANTHER" id="PTHR46685:SF1">
    <property type="entry name" value="SMALL RIBOSOMAL SUBUNIT PROTEIN US15M"/>
    <property type="match status" value="1"/>
</dbReference>
<evidence type="ECO:0000256" key="2">
    <source>
        <dbReference type="ARBA" id="ARBA00008434"/>
    </source>
</evidence>
<accession>A0A8B7P6D3</accession>
<dbReference type="Gene3D" id="1.10.287.10">
    <property type="entry name" value="S15/NS1, RNA-binding"/>
    <property type="match status" value="1"/>
</dbReference>
<dbReference type="PANTHER" id="PTHR46685">
    <property type="entry name" value="28S RIBOSOMAL PROTEIN S15, MITOCHONDRIAL"/>
    <property type="match status" value="1"/>
</dbReference>
<dbReference type="AlphaFoldDB" id="A0A8B7P6D3"/>
<dbReference type="SMART" id="SM01387">
    <property type="entry name" value="Ribosomal_S15"/>
    <property type="match status" value="1"/>
</dbReference>
<dbReference type="RefSeq" id="XP_018021603.1">
    <property type="nucleotide sequence ID" value="XM_018166114.2"/>
</dbReference>
<evidence type="ECO:0000256" key="8">
    <source>
        <dbReference type="ARBA" id="ARBA00035528"/>
    </source>
</evidence>
<sequence>MHKNLLCAATSSAALISNALGSASYKTLLQGMSALSLQQTRGLRDDLKARGIEWREPKKYKKYHPEISGDLEAFKAADISGPTHKMTYAHAEFEQSSPEVQRLLSLEFAHNNELIKMSKLDILRETQRHQYDSGSLAAKITNLTVSIRYHQTEKGYEKLLRYSERRVHLEHLVDRRKKYLVRLRRIDYKRFEWLLEKLNLLYKPRVLKGGPIYRYDSLRKLVSMRCEKLRKAKLAAYKAKLDAQKESFEAEKKSTLEWIKETEEKLGIPVTVDPETGMIEAPLPPRVTIAKRIFGPYLVNKE</sequence>
<organism evidence="9 10">
    <name type="scientific">Hyalella azteca</name>
    <name type="common">Amphipod</name>
    <dbReference type="NCBI Taxonomy" id="294128"/>
    <lineage>
        <taxon>Eukaryota</taxon>
        <taxon>Metazoa</taxon>
        <taxon>Ecdysozoa</taxon>
        <taxon>Arthropoda</taxon>
        <taxon>Crustacea</taxon>
        <taxon>Multicrustacea</taxon>
        <taxon>Malacostraca</taxon>
        <taxon>Eumalacostraca</taxon>
        <taxon>Peracarida</taxon>
        <taxon>Amphipoda</taxon>
        <taxon>Senticaudata</taxon>
        <taxon>Talitrida</taxon>
        <taxon>Talitroidea</taxon>
        <taxon>Hyalellidae</taxon>
        <taxon>Hyalella</taxon>
    </lineage>
</organism>